<keyword evidence="6" id="KW-0067">ATP-binding</keyword>
<keyword evidence="4" id="KW-0436">Ligase</keyword>
<dbReference type="SUPFAM" id="SSF52317">
    <property type="entry name" value="Class I glutamine amidotransferase-like"/>
    <property type="match status" value="1"/>
</dbReference>
<keyword evidence="8" id="KW-0665">Pyrimidine biosynthesis</keyword>
<keyword evidence="12" id="KW-1185">Reference proteome</keyword>
<evidence type="ECO:0000256" key="4">
    <source>
        <dbReference type="ARBA" id="ARBA00022598"/>
    </source>
</evidence>
<evidence type="ECO:0000256" key="5">
    <source>
        <dbReference type="ARBA" id="ARBA00022741"/>
    </source>
</evidence>
<dbReference type="InterPro" id="IPR017926">
    <property type="entry name" value="GATASE"/>
</dbReference>
<evidence type="ECO:0000256" key="8">
    <source>
        <dbReference type="ARBA" id="ARBA00022975"/>
    </source>
</evidence>
<accession>A0ABX1YZ40</accession>
<evidence type="ECO:0000256" key="6">
    <source>
        <dbReference type="ARBA" id="ARBA00022840"/>
    </source>
</evidence>
<reference evidence="11 12" key="1">
    <citation type="submission" date="2019-10" db="EMBL/GenBank/DDBJ databases">
        <title>Description of Paenibacillus choica sp. nov.</title>
        <authorList>
            <person name="Carlier A."/>
            <person name="Qi S."/>
        </authorList>
    </citation>
    <scope>NUCLEOTIDE SEQUENCE [LARGE SCALE GENOMIC DNA]</scope>
    <source>
        <strain evidence="11 12">LMG 31460</strain>
    </source>
</reference>
<comment type="pathway">
    <text evidence="1">Pyrimidine metabolism; CTP biosynthesis via de novo pathway; CTP from UDP: step 2/2.</text>
</comment>
<keyword evidence="5" id="KW-0547">Nucleotide-binding</keyword>
<dbReference type="RefSeq" id="WP_171688618.1">
    <property type="nucleotide sequence ID" value="NZ_WHOC01000022.1"/>
</dbReference>
<evidence type="ECO:0000256" key="3">
    <source>
        <dbReference type="ARBA" id="ARBA00012291"/>
    </source>
</evidence>
<dbReference type="InterPro" id="IPR004468">
    <property type="entry name" value="CTP_synthase"/>
</dbReference>
<feature type="domain" description="Glutamine amidotransferase" evidence="10">
    <location>
        <begin position="21"/>
        <end position="223"/>
    </location>
</feature>
<comment type="similarity">
    <text evidence="2">Belongs to the CTP synthase family.</text>
</comment>
<dbReference type="PANTHER" id="PTHR11550:SF0">
    <property type="entry name" value="CTP SYNTHASE-RELATED"/>
    <property type="match status" value="1"/>
</dbReference>
<evidence type="ECO:0000256" key="9">
    <source>
        <dbReference type="ARBA" id="ARBA00047781"/>
    </source>
</evidence>
<dbReference type="Proteomes" id="UP000658690">
    <property type="component" value="Unassembled WGS sequence"/>
</dbReference>
<evidence type="ECO:0000256" key="1">
    <source>
        <dbReference type="ARBA" id="ARBA00005171"/>
    </source>
</evidence>
<dbReference type="PROSITE" id="PS51273">
    <property type="entry name" value="GATASE_TYPE_1"/>
    <property type="match status" value="1"/>
</dbReference>
<evidence type="ECO:0000313" key="12">
    <source>
        <dbReference type="Proteomes" id="UP000658690"/>
    </source>
</evidence>
<protein>
    <recommendedName>
        <fullName evidence="3">CTP synthase (glutamine hydrolyzing)</fullName>
        <ecNumber evidence="3">6.3.4.2</ecNumber>
    </recommendedName>
</protein>
<dbReference type="Gene3D" id="3.40.50.880">
    <property type="match status" value="1"/>
</dbReference>
<name>A0ABX1YZ40_9BACL</name>
<evidence type="ECO:0000256" key="2">
    <source>
        <dbReference type="ARBA" id="ARBA00007533"/>
    </source>
</evidence>
<sequence>MKIGIVGDYNPEYLSQLATDNALIHSSKKLGISIEQEWIPTTTIFEQIDTIKETYQGFWIAPGSPNSIDGVLSIIEFSRENNVPLLGTCGGFQYIIMEYARNKLMLKEAGHEERDPHSAQLVISKLTCSLVGQIGEVIIKKPSRMFEIYQETNVIEQFRCNYGLSPEYESQIHEGGLKIVGTDSMGNPRIIELPEHNFFIGTLFVPQLKSTSETPHCIVDTFIGSVINLV</sequence>
<evidence type="ECO:0000259" key="10">
    <source>
        <dbReference type="Pfam" id="PF00117"/>
    </source>
</evidence>
<keyword evidence="7" id="KW-0315">Glutamine amidotransferase</keyword>
<comment type="catalytic activity">
    <reaction evidence="9">
        <text>UTP + L-glutamine + ATP + H2O = CTP + L-glutamate + ADP + phosphate + 2 H(+)</text>
        <dbReference type="Rhea" id="RHEA:26426"/>
        <dbReference type="ChEBI" id="CHEBI:15377"/>
        <dbReference type="ChEBI" id="CHEBI:15378"/>
        <dbReference type="ChEBI" id="CHEBI:29985"/>
        <dbReference type="ChEBI" id="CHEBI:30616"/>
        <dbReference type="ChEBI" id="CHEBI:37563"/>
        <dbReference type="ChEBI" id="CHEBI:43474"/>
        <dbReference type="ChEBI" id="CHEBI:46398"/>
        <dbReference type="ChEBI" id="CHEBI:58359"/>
        <dbReference type="ChEBI" id="CHEBI:456216"/>
        <dbReference type="EC" id="6.3.4.2"/>
    </reaction>
</comment>
<dbReference type="EC" id="6.3.4.2" evidence="3"/>
<organism evidence="11 12">
    <name type="scientific">Paenibacillus germinis</name>
    <dbReference type="NCBI Taxonomy" id="2654979"/>
    <lineage>
        <taxon>Bacteria</taxon>
        <taxon>Bacillati</taxon>
        <taxon>Bacillota</taxon>
        <taxon>Bacilli</taxon>
        <taxon>Bacillales</taxon>
        <taxon>Paenibacillaceae</taxon>
        <taxon>Paenibacillus</taxon>
    </lineage>
</organism>
<evidence type="ECO:0000256" key="7">
    <source>
        <dbReference type="ARBA" id="ARBA00022962"/>
    </source>
</evidence>
<proteinExistence type="inferred from homology"/>
<gene>
    <name evidence="11" type="ORF">GC102_05795</name>
</gene>
<dbReference type="EMBL" id="WHOC01000022">
    <property type="protein sequence ID" value="NOU85296.1"/>
    <property type="molecule type" value="Genomic_DNA"/>
</dbReference>
<dbReference type="NCBIfam" id="NF004836">
    <property type="entry name" value="PRK06186.1"/>
    <property type="match status" value="1"/>
</dbReference>
<evidence type="ECO:0000313" key="11">
    <source>
        <dbReference type="EMBL" id="NOU85296.1"/>
    </source>
</evidence>
<dbReference type="InterPro" id="IPR029062">
    <property type="entry name" value="Class_I_gatase-like"/>
</dbReference>
<dbReference type="Pfam" id="PF00117">
    <property type="entry name" value="GATase"/>
    <property type="match status" value="1"/>
</dbReference>
<comment type="caution">
    <text evidence="11">The sequence shown here is derived from an EMBL/GenBank/DDBJ whole genome shotgun (WGS) entry which is preliminary data.</text>
</comment>
<dbReference type="PANTHER" id="PTHR11550">
    <property type="entry name" value="CTP SYNTHASE"/>
    <property type="match status" value="1"/>
</dbReference>